<dbReference type="OrthoDB" id="4934446at2759"/>
<dbReference type="Proteomes" id="UP000663193">
    <property type="component" value="Chromosome 2"/>
</dbReference>
<gene>
    <name evidence="1" type="ORF">JI435_024630</name>
</gene>
<dbReference type="EMBL" id="CP069024">
    <property type="protein sequence ID" value="QRC92334.1"/>
    <property type="molecule type" value="Genomic_DNA"/>
</dbReference>
<accession>A0A7U2ESU4</accession>
<name>A0A7U2ESU4_PHANO</name>
<keyword evidence="2" id="KW-1185">Reference proteome</keyword>
<proteinExistence type="predicted"/>
<organism evidence="1 2">
    <name type="scientific">Phaeosphaeria nodorum (strain SN15 / ATCC MYA-4574 / FGSC 10173)</name>
    <name type="common">Glume blotch fungus</name>
    <name type="synonym">Parastagonospora nodorum</name>
    <dbReference type="NCBI Taxonomy" id="321614"/>
    <lineage>
        <taxon>Eukaryota</taxon>
        <taxon>Fungi</taxon>
        <taxon>Dikarya</taxon>
        <taxon>Ascomycota</taxon>
        <taxon>Pezizomycotina</taxon>
        <taxon>Dothideomycetes</taxon>
        <taxon>Pleosporomycetidae</taxon>
        <taxon>Pleosporales</taxon>
        <taxon>Pleosporineae</taxon>
        <taxon>Phaeosphaeriaceae</taxon>
        <taxon>Parastagonospora</taxon>
    </lineage>
</organism>
<evidence type="ECO:0000313" key="1">
    <source>
        <dbReference type="EMBL" id="QRC92334.1"/>
    </source>
</evidence>
<protein>
    <submittedName>
        <fullName evidence="1">Uncharacterized protein</fullName>
    </submittedName>
</protein>
<evidence type="ECO:0000313" key="2">
    <source>
        <dbReference type="Proteomes" id="UP000663193"/>
    </source>
</evidence>
<dbReference type="AlphaFoldDB" id="A0A7U2ESU4"/>
<sequence length="489" mass="56172">MAGTPTILPSARVFTGPGDRLFGYDRIWVLIHAGTTKTAADYDPGHFLIRGRRGDDGSDLELLTHTLQQAHKEAAYAALHETIHDPTSLPPTYQPHHKPGQAQIALMGDMPLVWTVDFDQNRIFYDREGQHLMYEFSIPEKLPIRLRDFRPYIPMQLPVASTNYMSRISSMTAAPRDDVPEVLFDLVYRFASDYESNWRTSGLTIERYGVHSLAMGILSCFTMKFDMQKLSAPPDKQFPYLARSDFSDLLRWRVWPSPQVVSTVSFGETQIIFTERMDLAMSLVHEHFNTIVTGQIFGESKESHRRHRRVRCNSKIHYIVTSIREIQYFTKTLSIGEVSMTCTPAITFFDGVNPPSETGVRWLLSAIYKQVYPPIHRIPQLPVELQEMILDYALPPRAYDSFFRAVFAARLGLGVSFNFQSQGRLIVLRPLGGAERMRRTESEYQLMFCGRYVGLTYQVDEGAMVQSCRPPWTGADTLWHRAYQQFYQR</sequence>
<dbReference type="VEuPathDB" id="FungiDB:JI435_024630"/>
<reference evidence="2" key="1">
    <citation type="journal article" date="2021" name="BMC Genomics">
        <title>Chromosome-level genome assembly and manually-curated proteome of model necrotroph Parastagonospora nodorum Sn15 reveals a genome-wide trove of candidate effector homologs, and redundancy of virulence-related functions within an accessory chromosome.</title>
        <authorList>
            <person name="Bertazzoni S."/>
            <person name="Jones D.A.B."/>
            <person name="Phan H.T."/>
            <person name="Tan K.-C."/>
            <person name="Hane J.K."/>
        </authorList>
    </citation>
    <scope>NUCLEOTIDE SEQUENCE [LARGE SCALE GENOMIC DNA]</scope>
    <source>
        <strain evidence="2">SN15 / ATCC MYA-4574 / FGSC 10173)</strain>
    </source>
</reference>